<sequence length="385" mass="41092">MPENSFLNSGALRFLPLMIAAAILAGCQGEQQAESTPEAPSVQVAAAREQEVRRSAQFVGQIQAVDDAELVARVSGFLETKDVKDGAVVKKDQLLFTIEKAPYKAALLSAKAEVAKAEADAALKVADLERDEDLYQKGHVSKAKYEATLASKEQADAAVEAAQAAQTQAELNLGYTDIKAPFDGRIGKVVYSVGDVVGPTAEPVTRLISQAPVYVGFSVSERDLLNALKNAGTDPNDPNAKDELPNLKLLLPNGDTFDESGRIVFIDNVVDPNTGTISIRGEFENKSKTLVPGTFVTVTIEAPATVEAIVIPQAAIQRDQKGPFVLAINDQEMVEQRYVDLGEQVEGDFVVKDGLQEGTRVIVQGLQKVRPGVPVNAVLSDQPAG</sequence>
<evidence type="ECO:0000259" key="4">
    <source>
        <dbReference type="Pfam" id="PF25917"/>
    </source>
</evidence>
<dbReference type="InterPro" id="IPR058626">
    <property type="entry name" value="MdtA-like_b-barrel"/>
</dbReference>
<keyword evidence="8" id="KW-1185">Reference proteome</keyword>
<dbReference type="Pfam" id="PF25876">
    <property type="entry name" value="HH_MFP_RND"/>
    <property type="match status" value="1"/>
</dbReference>
<dbReference type="InterPro" id="IPR058624">
    <property type="entry name" value="MdtA-like_HH"/>
</dbReference>
<feature type="domain" description="Multidrug resistance protein MdtA-like beta-barrel" evidence="5">
    <location>
        <begin position="212"/>
        <end position="301"/>
    </location>
</feature>
<dbReference type="EMBL" id="WUMV01000009">
    <property type="protein sequence ID" value="MXN66996.1"/>
    <property type="molecule type" value="Genomic_DNA"/>
</dbReference>
<evidence type="ECO:0000256" key="2">
    <source>
        <dbReference type="ARBA" id="ARBA00009477"/>
    </source>
</evidence>
<feature type="domain" description="Multidrug resistance protein MdtA-like alpha-helical hairpin" evidence="3">
    <location>
        <begin position="107"/>
        <end position="176"/>
    </location>
</feature>
<dbReference type="Pfam" id="PF25917">
    <property type="entry name" value="BSH_RND"/>
    <property type="match status" value="1"/>
</dbReference>
<comment type="similarity">
    <text evidence="2">Belongs to the membrane fusion protein (MFP) (TC 8.A.1) family.</text>
</comment>
<feature type="domain" description="Multidrug resistance protein MdtA-like C-terminal permuted SH3" evidence="6">
    <location>
        <begin position="308"/>
        <end position="368"/>
    </location>
</feature>
<evidence type="ECO:0000256" key="1">
    <source>
        <dbReference type="ARBA" id="ARBA00004196"/>
    </source>
</evidence>
<feature type="domain" description="Multidrug resistance protein MdtA-like barrel-sandwich hybrid" evidence="4">
    <location>
        <begin position="68"/>
        <end position="197"/>
    </location>
</feature>
<dbReference type="NCBIfam" id="TIGR01730">
    <property type="entry name" value="RND_mfp"/>
    <property type="match status" value="1"/>
</dbReference>
<dbReference type="Gene3D" id="2.40.50.100">
    <property type="match status" value="1"/>
</dbReference>
<dbReference type="Proteomes" id="UP000433101">
    <property type="component" value="Unassembled WGS sequence"/>
</dbReference>
<evidence type="ECO:0000259" key="3">
    <source>
        <dbReference type="Pfam" id="PF25876"/>
    </source>
</evidence>
<comment type="subcellular location">
    <subcellularLocation>
        <location evidence="1">Cell envelope</location>
    </subcellularLocation>
</comment>
<dbReference type="InterPro" id="IPR006143">
    <property type="entry name" value="RND_pump_MFP"/>
</dbReference>
<dbReference type="InterPro" id="IPR058627">
    <property type="entry name" value="MdtA-like_C"/>
</dbReference>
<dbReference type="AlphaFoldDB" id="A0A7X3LXS5"/>
<gene>
    <name evidence="7" type="ORF">GR183_18950</name>
</gene>
<dbReference type="PANTHER" id="PTHR30158">
    <property type="entry name" value="ACRA/E-RELATED COMPONENT OF DRUG EFFLUX TRANSPORTER"/>
    <property type="match status" value="1"/>
</dbReference>
<evidence type="ECO:0000313" key="8">
    <source>
        <dbReference type="Proteomes" id="UP000433101"/>
    </source>
</evidence>
<dbReference type="Gene3D" id="1.10.287.470">
    <property type="entry name" value="Helix hairpin bin"/>
    <property type="match status" value="1"/>
</dbReference>
<comment type="caution">
    <text evidence="7">The sequence shown here is derived from an EMBL/GenBank/DDBJ whole genome shotgun (WGS) entry which is preliminary data.</text>
</comment>
<dbReference type="GO" id="GO:0022857">
    <property type="term" value="F:transmembrane transporter activity"/>
    <property type="evidence" value="ECO:0007669"/>
    <property type="project" value="InterPro"/>
</dbReference>
<dbReference type="InterPro" id="IPR058625">
    <property type="entry name" value="MdtA-like_BSH"/>
</dbReference>
<evidence type="ECO:0000313" key="7">
    <source>
        <dbReference type="EMBL" id="MXN66996.1"/>
    </source>
</evidence>
<dbReference type="SUPFAM" id="SSF111369">
    <property type="entry name" value="HlyD-like secretion proteins"/>
    <property type="match status" value="1"/>
</dbReference>
<evidence type="ECO:0000259" key="5">
    <source>
        <dbReference type="Pfam" id="PF25944"/>
    </source>
</evidence>
<dbReference type="GO" id="GO:0046677">
    <property type="term" value="P:response to antibiotic"/>
    <property type="evidence" value="ECO:0007669"/>
    <property type="project" value="TreeGrafter"/>
</dbReference>
<dbReference type="Gene3D" id="2.40.420.20">
    <property type="match status" value="1"/>
</dbReference>
<accession>A0A7X3LXS5</accession>
<dbReference type="RefSeq" id="WP_160777241.1">
    <property type="nucleotide sequence ID" value="NZ_WUMV01000009.1"/>
</dbReference>
<reference evidence="7 8" key="1">
    <citation type="submission" date="2019-12" db="EMBL/GenBank/DDBJ databases">
        <authorList>
            <person name="Li M."/>
        </authorList>
    </citation>
    <scope>NUCLEOTIDE SEQUENCE [LARGE SCALE GENOMIC DNA]</scope>
    <source>
        <strain evidence="7 8">GBMRC 2046</strain>
    </source>
</reference>
<organism evidence="7 8">
    <name type="scientific">Stappia sediminis</name>
    <dbReference type="NCBI Taxonomy" id="2692190"/>
    <lineage>
        <taxon>Bacteria</taxon>
        <taxon>Pseudomonadati</taxon>
        <taxon>Pseudomonadota</taxon>
        <taxon>Alphaproteobacteria</taxon>
        <taxon>Hyphomicrobiales</taxon>
        <taxon>Stappiaceae</taxon>
        <taxon>Stappia</taxon>
    </lineage>
</organism>
<dbReference type="Gene3D" id="2.40.30.170">
    <property type="match status" value="1"/>
</dbReference>
<evidence type="ECO:0000259" key="6">
    <source>
        <dbReference type="Pfam" id="PF25967"/>
    </source>
</evidence>
<name>A0A7X3LXS5_9HYPH</name>
<dbReference type="Pfam" id="PF25967">
    <property type="entry name" value="RND-MFP_C"/>
    <property type="match status" value="1"/>
</dbReference>
<dbReference type="Pfam" id="PF25944">
    <property type="entry name" value="Beta-barrel_RND"/>
    <property type="match status" value="1"/>
</dbReference>
<dbReference type="GO" id="GO:0030313">
    <property type="term" value="C:cell envelope"/>
    <property type="evidence" value="ECO:0007669"/>
    <property type="project" value="UniProtKB-SubCell"/>
</dbReference>
<protein>
    <submittedName>
        <fullName evidence="7">Efflux RND transporter periplasmic adaptor subunit</fullName>
    </submittedName>
</protein>
<dbReference type="FunFam" id="2.40.420.20:FF:000001">
    <property type="entry name" value="Efflux RND transporter periplasmic adaptor subunit"/>
    <property type="match status" value="1"/>
</dbReference>
<dbReference type="GO" id="GO:0005886">
    <property type="term" value="C:plasma membrane"/>
    <property type="evidence" value="ECO:0007669"/>
    <property type="project" value="TreeGrafter"/>
</dbReference>
<proteinExistence type="inferred from homology"/>